<dbReference type="STRING" id="871651.SAMN05421688_0569"/>
<evidence type="ECO:0000313" key="1">
    <source>
        <dbReference type="EMBL" id="SFA74798.1"/>
    </source>
</evidence>
<dbReference type="Proteomes" id="UP000198796">
    <property type="component" value="Unassembled WGS sequence"/>
</dbReference>
<accession>A0A1I0VEY9</accession>
<reference evidence="1 2" key="1">
    <citation type="submission" date="2016-10" db="EMBL/GenBank/DDBJ databases">
        <authorList>
            <person name="de Groot N.N."/>
        </authorList>
    </citation>
    <scope>NUCLEOTIDE SEQUENCE [LARGE SCALE GENOMIC DNA]</scope>
    <source>
        <strain evidence="1 2">DSM 29316</strain>
    </source>
</reference>
<gene>
    <name evidence="1" type="ORF">SAMN05421688_0569</name>
</gene>
<organism evidence="1 2">
    <name type="scientific">Poseidonocella pacifica</name>
    <dbReference type="NCBI Taxonomy" id="871651"/>
    <lineage>
        <taxon>Bacteria</taxon>
        <taxon>Pseudomonadati</taxon>
        <taxon>Pseudomonadota</taxon>
        <taxon>Alphaproteobacteria</taxon>
        <taxon>Rhodobacterales</taxon>
        <taxon>Roseobacteraceae</taxon>
        <taxon>Poseidonocella</taxon>
    </lineage>
</organism>
<dbReference type="EMBL" id="FOJU01000001">
    <property type="protein sequence ID" value="SFA74798.1"/>
    <property type="molecule type" value="Genomic_DNA"/>
</dbReference>
<name>A0A1I0VEY9_9RHOB</name>
<evidence type="ECO:0000313" key="2">
    <source>
        <dbReference type="Proteomes" id="UP000198796"/>
    </source>
</evidence>
<sequence>MTTETSNSIDSERVARWMPPEAPLAMPRQTLETETFGARLMTRFAGVFMIRGRG</sequence>
<keyword evidence="2" id="KW-1185">Reference proteome</keyword>
<dbReference type="AlphaFoldDB" id="A0A1I0VEY9"/>
<protein>
    <submittedName>
        <fullName evidence="1">Uncharacterized protein</fullName>
    </submittedName>
</protein>
<proteinExistence type="predicted"/>